<dbReference type="SMART" id="SM00388">
    <property type="entry name" value="HisKA"/>
    <property type="match status" value="1"/>
</dbReference>
<dbReference type="InterPro" id="IPR001789">
    <property type="entry name" value="Sig_transdc_resp-reg_receiver"/>
</dbReference>
<accession>A0ABR9TCW1</accession>
<dbReference type="Gene3D" id="1.10.287.130">
    <property type="match status" value="1"/>
</dbReference>
<dbReference type="InterPro" id="IPR011006">
    <property type="entry name" value="CheY-like_superfamily"/>
</dbReference>
<dbReference type="EMBL" id="PSKQ01000027">
    <property type="protein sequence ID" value="MBE8723208.1"/>
    <property type="molecule type" value="Genomic_DNA"/>
</dbReference>
<organism evidence="10 11">
    <name type="scientific">Sphingobacterium pedocola</name>
    <dbReference type="NCBI Taxonomy" id="2082722"/>
    <lineage>
        <taxon>Bacteria</taxon>
        <taxon>Pseudomonadati</taxon>
        <taxon>Bacteroidota</taxon>
        <taxon>Sphingobacteriia</taxon>
        <taxon>Sphingobacteriales</taxon>
        <taxon>Sphingobacteriaceae</taxon>
        <taxon>Sphingobacterium</taxon>
    </lineage>
</organism>
<dbReference type="PANTHER" id="PTHR43047:SF64">
    <property type="entry name" value="HISTIDINE KINASE CONTAINING CHEY-HOMOLOGOUS RECEIVER DOMAIN AND PAS DOMAIN-RELATED"/>
    <property type="match status" value="1"/>
</dbReference>
<dbReference type="InterPro" id="IPR036097">
    <property type="entry name" value="HisK_dim/P_sf"/>
</dbReference>
<dbReference type="Pfam" id="PF02518">
    <property type="entry name" value="HATPase_c"/>
    <property type="match status" value="1"/>
</dbReference>
<keyword evidence="11" id="KW-1185">Reference proteome</keyword>
<dbReference type="Gene3D" id="3.30.565.10">
    <property type="entry name" value="Histidine kinase-like ATPase, C-terminal domain"/>
    <property type="match status" value="1"/>
</dbReference>
<keyword evidence="5 10" id="KW-0418">Kinase</keyword>
<evidence type="ECO:0000259" key="9">
    <source>
        <dbReference type="PROSITE" id="PS50110"/>
    </source>
</evidence>
<dbReference type="InterPro" id="IPR003594">
    <property type="entry name" value="HATPase_dom"/>
</dbReference>
<dbReference type="PROSITE" id="PS50110">
    <property type="entry name" value="RESPONSE_REGULATORY"/>
    <property type="match status" value="1"/>
</dbReference>
<dbReference type="Pfam" id="PF00512">
    <property type="entry name" value="HisKA"/>
    <property type="match status" value="1"/>
</dbReference>
<dbReference type="InterPro" id="IPR005467">
    <property type="entry name" value="His_kinase_dom"/>
</dbReference>
<proteinExistence type="predicted"/>
<comment type="caution">
    <text evidence="10">The sequence shown here is derived from an EMBL/GenBank/DDBJ whole genome shotgun (WGS) entry which is preliminary data.</text>
</comment>
<evidence type="ECO:0000256" key="7">
    <source>
        <dbReference type="SAM" id="Phobius"/>
    </source>
</evidence>
<reference evidence="10 11" key="1">
    <citation type="submission" date="2018-02" db="EMBL/GenBank/DDBJ databases">
        <title>Sphingobacterium KA21.</title>
        <authorList>
            <person name="Vasarhelyi B.M."/>
            <person name="Deshmukh S."/>
            <person name="Balint B."/>
            <person name="Kukolya J."/>
        </authorList>
    </citation>
    <scope>NUCLEOTIDE SEQUENCE [LARGE SCALE GENOMIC DNA]</scope>
    <source>
        <strain evidence="10 11">Ka21</strain>
    </source>
</reference>
<dbReference type="SMART" id="SM00448">
    <property type="entry name" value="REC"/>
    <property type="match status" value="1"/>
</dbReference>
<dbReference type="PANTHER" id="PTHR43047">
    <property type="entry name" value="TWO-COMPONENT HISTIDINE PROTEIN KINASE"/>
    <property type="match status" value="1"/>
</dbReference>
<dbReference type="Gene3D" id="3.40.50.2300">
    <property type="match status" value="1"/>
</dbReference>
<name>A0ABR9TCW1_9SPHI</name>
<feature type="modified residue" description="4-aspartylphosphate" evidence="6">
    <location>
        <position position="642"/>
    </location>
</feature>
<dbReference type="Pfam" id="PF00072">
    <property type="entry name" value="Response_reg"/>
    <property type="match status" value="1"/>
</dbReference>
<evidence type="ECO:0000256" key="5">
    <source>
        <dbReference type="ARBA" id="ARBA00022777"/>
    </source>
</evidence>
<evidence type="ECO:0000256" key="1">
    <source>
        <dbReference type="ARBA" id="ARBA00000085"/>
    </source>
</evidence>
<feature type="transmembrane region" description="Helical" evidence="7">
    <location>
        <begin position="14"/>
        <end position="34"/>
    </location>
</feature>
<feature type="domain" description="Histidine kinase" evidence="8">
    <location>
        <begin position="354"/>
        <end position="573"/>
    </location>
</feature>
<dbReference type="CDD" id="cd00082">
    <property type="entry name" value="HisKA"/>
    <property type="match status" value="1"/>
</dbReference>
<feature type="domain" description="Response regulatory" evidence="9">
    <location>
        <begin position="594"/>
        <end position="711"/>
    </location>
</feature>
<dbReference type="SUPFAM" id="SSF55874">
    <property type="entry name" value="ATPase domain of HSP90 chaperone/DNA topoisomerase II/histidine kinase"/>
    <property type="match status" value="1"/>
</dbReference>
<dbReference type="SUPFAM" id="SSF47384">
    <property type="entry name" value="Homodimeric domain of signal transducing histidine kinase"/>
    <property type="match status" value="1"/>
</dbReference>
<dbReference type="SUPFAM" id="SSF52172">
    <property type="entry name" value="CheY-like"/>
    <property type="match status" value="1"/>
</dbReference>
<keyword evidence="7" id="KW-0812">Transmembrane</keyword>
<dbReference type="InterPro" id="IPR004358">
    <property type="entry name" value="Sig_transdc_His_kin-like_C"/>
</dbReference>
<comment type="catalytic activity">
    <reaction evidence="1">
        <text>ATP + protein L-histidine = ADP + protein N-phospho-L-histidine.</text>
        <dbReference type="EC" id="2.7.13.3"/>
    </reaction>
</comment>
<evidence type="ECO:0000313" key="11">
    <source>
        <dbReference type="Proteomes" id="UP000618319"/>
    </source>
</evidence>
<keyword evidence="7" id="KW-0472">Membrane</keyword>
<evidence type="ECO:0000256" key="6">
    <source>
        <dbReference type="PROSITE-ProRule" id="PRU00169"/>
    </source>
</evidence>
<dbReference type="PRINTS" id="PR00344">
    <property type="entry name" value="BCTRLSENSOR"/>
</dbReference>
<dbReference type="PROSITE" id="PS50109">
    <property type="entry name" value="HIS_KIN"/>
    <property type="match status" value="1"/>
</dbReference>
<dbReference type="EC" id="2.7.13.3" evidence="2"/>
<evidence type="ECO:0000313" key="10">
    <source>
        <dbReference type="EMBL" id="MBE8723208.1"/>
    </source>
</evidence>
<gene>
    <name evidence="10" type="ORF">C4F40_21020</name>
</gene>
<evidence type="ECO:0000256" key="2">
    <source>
        <dbReference type="ARBA" id="ARBA00012438"/>
    </source>
</evidence>
<keyword evidence="3 6" id="KW-0597">Phosphoprotein</keyword>
<dbReference type="InterPro" id="IPR003661">
    <property type="entry name" value="HisK_dim/P_dom"/>
</dbReference>
<protein>
    <recommendedName>
        <fullName evidence="2">histidine kinase</fullName>
        <ecNumber evidence="2">2.7.13.3</ecNumber>
    </recommendedName>
</protein>
<dbReference type="Proteomes" id="UP000618319">
    <property type="component" value="Unassembled WGS sequence"/>
</dbReference>
<evidence type="ECO:0000256" key="4">
    <source>
        <dbReference type="ARBA" id="ARBA00022679"/>
    </source>
</evidence>
<evidence type="ECO:0000259" key="8">
    <source>
        <dbReference type="PROSITE" id="PS50109"/>
    </source>
</evidence>
<evidence type="ECO:0000256" key="3">
    <source>
        <dbReference type="ARBA" id="ARBA00022553"/>
    </source>
</evidence>
<feature type="transmembrane region" description="Helical" evidence="7">
    <location>
        <begin position="302"/>
        <end position="325"/>
    </location>
</feature>
<dbReference type="GO" id="GO:0016301">
    <property type="term" value="F:kinase activity"/>
    <property type="evidence" value="ECO:0007669"/>
    <property type="project" value="UniProtKB-KW"/>
</dbReference>
<dbReference type="SMART" id="SM00387">
    <property type="entry name" value="HATPase_c"/>
    <property type="match status" value="1"/>
</dbReference>
<dbReference type="InterPro" id="IPR036890">
    <property type="entry name" value="HATPase_C_sf"/>
</dbReference>
<keyword evidence="7" id="KW-1133">Transmembrane helix</keyword>
<keyword evidence="4" id="KW-0808">Transferase</keyword>
<sequence>MSIPSKKTSRLRSLLIYSLIFSFLFLSVIFVYQYGQYRLVEKRLNAAYAVGHTPSDGLYKLFSTYSEADNLFRLYTIDFTAENYAAYKGKLDTIKYYVDSLSSLPIAENLFNNSATVIATKDNLAMEYANLKKNVDHLILFAKDSLSILAEPISNYKPQKSTISTDQVISKILKDTSHLVTFQDTVINKKKSLFSRIFNSKNDTLVSNRSNQNFNINQIDLIQRNIENLVTQQERTSNSNIKNLQRAFLKLQETERILIFSNYHLLNNLKTGIDRLNQHELELRGKAEELDFIQYRKNTQQFGLQLAGALVIMLLMILFIIYYQYNATTYERKIRNEKEYANKIAEEKTSVLATISHEIRTPINALLGVVDIIKKSKGLNTDDQKLILSANYELMLINSTVNDILGLSKLETGSLHVINEYFAPHQLLSDVIKLHTYQAEAKGLLFTHHITFDPKIQIYGNALRIKQIASNLIGNAIKYTKKGSVGFYARIEKHKDKQNILIEVRDTGIGISDENKAHIFRKYYITETKNKVGGFGLGLYISKLLCEQLNGSISFNSKFGVGSTFTLSVPIEKQLLSEEISEPPTIADLPDDLRIVIIDDSRINLLFIQQFFGQKKHVYTFDEGQDALDFLKDNDVDIILTDMLMPGLNGWDILNNIRGTEKYQHIKVFALTSEKMLLEGQNISKFKHAFDGILSKPIDEQEFVITLLKNSPHHTR</sequence>